<dbReference type="EMBL" id="JAFKCS010000025">
    <property type="protein sequence ID" value="MBN7821920.1"/>
    <property type="molecule type" value="Genomic_DNA"/>
</dbReference>
<reference evidence="4 5" key="1">
    <citation type="submission" date="2021-03" db="EMBL/GenBank/DDBJ databases">
        <title>novel species isolated from a fishpond in China.</title>
        <authorList>
            <person name="Lu H."/>
            <person name="Cai Z."/>
        </authorList>
    </citation>
    <scope>NUCLEOTIDE SEQUENCE [LARGE SCALE GENOMIC DNA]</scope>
    <source>
        <strain evidence="4 5">Y57</strain>
    </source>
</reference>
<feature type="domain" description="SfsA N-terminal OB" evidence="3">
    <location>
        <begin position="13"/>
        <end position="80"/>
    </location>
</feature>
<proteinExistence type="inferred from homology"/>
<protein>
    <recommendedName>
        <fullName evidence="1">Sugar fermentation stimulation protein homolog</fullName>
    </recommendedName>
</protein>
<dbReference type="InterPro" id="IPR041465">
    <property type="entry name" value="SfsA_N"/>
</dbReference>
<feature type="domain" description="Sugar fermentation stimulation protein C-terminal" evidence="2">
    <location>
        <begin position="85"/>
        <end position="222"/>
    </location>
</feature>
<dbReference type="CDD" id="cd22359">
    <property type="entry name" value="SfsA-like_bacterial"/>
    <property type="match status" value="1"/>
</dbReference>
<evidence type="ECO:0000259" key="3">
    <source>
        <dbReference type="Pfam" id="PF17746"/>
    </source>
</evidence>
<dbReference type="InterPro" id="IPR005224">
    <property type="entry name" value="SfsA"/>
</dbReference>
<comment type="caution">
    <text evidence="4">The sequence shown here is derived from an EMBL/GenBank/DDBJ whole genome shotgun (WGS) entry which is preliminary data.</text>
</comment>
<dbReference type="Pfam" id="PF03749">
    <property type="entry name" value="SfsA"/>
    <property type="match status" value="1"/>
</dbReference>
<evidence type="ECO:0000256" key="1">
    <source>
        <dbReference type="HAMAP-Rule" id="MF_00095"/>
    </source>
</evidence>
<keyword evidence="5" id="KW-1185">Reference proteome</keyword>
<evidence type="ECO:0000259" key="2">
    <source>
        <dbReference type="Pfam" id="PF03749"/>
    </source>
</evidence>
<dbReference type="Pfam" id="PF17746">
    <property type="entry name" value="SfsA_N"/>
    <property type="match status" value="1"/>
</dbReference>
<dbReference type="InterPro" id="IPR040452">
    <property type="entry name" value="SfsA_C"/>
</dbReference>
<sequence length="234" mass="26146">MLFNPPLIRGVLLKRYKRFLADVQLDNGDVVTAHCANTGAMTGCAEPGFVVWLSYHSDPKRKLAYSWQLAQTHQQHWIGINTLNANRIVEEAVRASKVAELSGYQQVTREVKYGQENSRIDLLLRASDKADCYVEVKSVTLLEDGQGYFPDAVTQRGQRHLAELAYMVEQGARAVLFFCVQHSGIQSVKVASHIDPQYAQTLAKAQASGVEIIAYDCCFNAEKVLLNQPLEFVN</sequence>
<accession>A0ABS3CZZ0</accession>
<evidence type="ECO:0000313" key="5">
    <source>
        <dbReference type="Proteomes" id="UP000663992"/>
    </source>
</evidence>
<comment type="similarity">
    <text evidence="1">Belongs to the SfsA family.</text>
</comment>
<dbReference type="RefSeq" id="WP_206595874.1">
    <property type="nucleotide sequence ID" value="NZ_JAFKCS010000025.1"/>
</dbReference>
<dbReference type="PANTHER" id="PTHR30545:SF2">
    <property type="entry name" value="SUGAR FERMENTATION STIMULATION PROTEIN A"/>
    <property type="match status" value="1"/>
</dbReference>
<name>A0ABS3CZZ0_9ALTE</name>
<organism evidence="4 5">
    <name type="scientific">Bowmanella yangjiangensis</name>
    <dbReference type="NCBI Taxonomy" id="2811230"/>
    <lineage>
        <taxon>Bacteria</taxon>
        <taxon>Pseudomonadati</taxon>
        <taxon>Pseudomonadota</taxon>
        <taxon>Gammaproteobacteria</taxon>
        <taxon>Alteromonadales</taxon>
        <taxon>Alteromonadaceae</taxon>
        <taxon>Bowmanella</taxon>
    </lineage>
</organism>
<dbReference type="Gene3D" id="2.40.50.580">
    <property type="match status" value="1"/>
</dbReference>
<dbReference type="NCBIfam" id="TIGR00230">
    <property type="entry name" value="sfsA"/>
    <property type="match status" value="1"/>
</dbReference>
<dbReference type="PANTHER" id="PTHR30545">
    <property type="entry name" value="SUGAR FERMENTATION STIMULATION PROTEIN A"/>
    <property type="match status" value="1"/>
</dbReference>
<dbReference type="Gene3D" id="3.40.1350.60">
    <property type="match status" value="1"/>
</dbReference>
<evidence type="ECO:0000313" key="4">
    <source>
        <dbReference type="EMBL" id="MBN7821920.1"/>
    </source>
</evidence>
<dbReference type="Proteomes" id="UP000663992">
    <property type="component" value="Unassembled WGS sequence"/>
</dbReference>
<dbReference type="HAMAP" id="MF_00095">
    <property type="entry name" value="SfsA"/>
    <property type="match status" value="1"/>
</dbReference>
<gene>
    <name evidence="1 4" type="primary">sfsA</name>
    <name evidence="4" type="ORF">J0A65_18785</name>
</gene>